<dbReference type="EMBL" id="JAIQBY010000036">
    <property type="protein sequence ID" value="MBZ4195632.1"/>
    <property type="molecule type" value="Genomic_DNA"/>
</dbReference>
<keyword evidence="1" id="KW-0732">Signal</keyword>
<dbReference type="Proteomes" id="UP000772186">
    <property type="component" value="Unassembled WGS sequence"/>
</dbReference>
<evidence type="ECO:0000313" key="2">
    <source>
        <dbReference type="EMBL" id="MBZ4195632.1"/>
    </source>
</evidence>
<feature type="chain" id="PRO_5037443893" description="Lipoprotein" evidence="1">
    <location>
        <begin position="26"/>
        <end position="488"/>
    </location>
</feature>
<dbReference type="NCBIfam" id="NF045940">
    <property type="entry name" value="ICE_LP_CDS14"/>
    <property type="match status" value="1"/>
</dbReference>
<proteinExistence type="predicted"/>
<dbReference type="RefSeq" id="WP_223644874.1">
    <property type="nucleotide sequence ID" value="NZ_JAIQBY010000036.1"/>
</dbReference>
<evidence type="ECO:0000313" key="3">
    <source>
        <dbReference type="Proteomes" id="UP000772186"/>
    </source>
</evidence>
<reference evidence="2 3" key="1">
    <citation type="submission" date="2021-09" db="EMBL/GenBank/DDBJ databases">
        <title>WGS of Mycoplasma sp. Zaradi2 strains.</title>
        <authorList>
            <person name="Spergser J."/>
        </authorList>
    </citation>
    <scope>NUCLEOTIDE SEQUENCE [LARGE SCALE GENOMIC DNA]</scope>
    <source>
        <strain evidence="2 3">1331</strain>
    </source>
</reference>
<dbReference type="AlphaFoldDB" id="A0A953T7F8"/>
<feature type="signal peptide" evidence="1">
    <location>
        <begin position="1"/>
        <end position="25"/>
    </location>
</feature>
<keyword evidence="3" id="KW-1185">Reference proteome</keyword>
<dbReference type="PROSITE" id="PS51257">
    <property type="entry name" value="PROKAR_LIPOPROTEIN"/>
    <property type="match status" value="1"/>
</dbReference>
<evidence type="ECO:0008006" key="4">
    <source>
        <dbReference type="Google" id="ProtNLM"/>
    </source>
</evidence>
<protein>
    <recommendedName>
        <fullName evidence="4">Lipoprotein</fullName>
    </recommendedName>
</protein>
<gene>
    <name evidence="2" type="ORF">LAD73_02815</name>
</gene>
<accession>A0A953T7F8</accession>
<sequence length="488" mass="57416">MKKKFKKIMLAGASASVMLPLSLTSCWFSPSNLQFGKRSDVGNVGKTGEGSNSSGKVEKEITAEELFDKDYVLVNTHLNKKDFLKDNNYYYFAKVAHDEKKYEPWMYSKDMWTSNDFLPKIFMSLDAHVKNEQDSEELKDIKDLLNVDVHSLYQINNLNRNYFRDDFKLESPEIEKQFIKEMSHYLEPSSDVNTKTLIKRWADEKGNIKFDLEAIKNVREIYIPYYDVTPREYFNAFLKNWYEGKVFENVPFVNTKATASKYELMLKDPNSLFNQMVKRESVSGKADELYYLAFTRGIAKAYGNGNFYDYLEKEKDVIDASFFGQKEYLLWNFFTMFPFYETWAESQNSLYNRAYLSYLKLLDGVGYISGNFKNWSEINEDFRENFKDRLNDLAKSLVQVLGISGTLGAEIEKYGVRNKTYVNMFTPTINNVLYDYEYSYAWAYRLLYEMVIPAYAANDWELPSDLFNYLHGLSSRYNNLIHKYINFF</sequence>
<name>A0A953T7F8_9MOLU</name>
<evidence type="ECO:0000256" key="1">
    <source>
        <dbReference type="SAM" id="SignalP"/>
    </source>
</evidence>
<comment type="caution">
    <text evidence="2">The sequence shown here is derived from an EMBL/GenBank/DDBJ whole genome shotgun (WGS) entry which is preliminary data.</text>
</comment>
<organism evidence="2 3">
    <name type="scientific">Mycoplasma tauri</name>
    <dbReference type="NCBI Taxonomy" id="547987"/>
    <lineage>
        <taxon>Bacteria</taxon>
        <taxon>Bacillati</taxon>
        <taxon>Mycoplasmatota</taxon>
        <taxon>Mollicutes</taxon>
        <taxon>Mycoplasmataceae</taxon>
        <taxon>Mycoplasma</taxon>
    </lineage>
</organism>